<accession>A0A3L7ZK59</accession>
<organism evidence="1 2">
    <name type="scientific">Parabacteroides distasonis</name>
    <dbReference type="NCBI Taxonomy" id="823"/>
    <lineage>
        <taxon>Bacteria</taxon>
        <taxon>Pseudomonadati</taxon>
        <taxon>Bacteroidota</taxon>
        <taxon>Bacteroidia</taxon>
        <taxon>Bacteroidales</taxon>
        <taxon>Tannerellaceae</taxon>
        <taxon>Parabacteroides</taxon>
    </lineage>
</organism>
<protein>
    <submittedName>
        <fullName evidence="1">DUF1848 domain-containing protein</fullName>
    </submittedName>
</protein>
<reference evidence="1 2" key="1">
    <citation type="submission" date="2018-09" db="EMBL/GenBank/DDBJ databases">
        <title>Murine metabolic-syndrome-specific gut microbial biobank.</title>
        <authorList>
            <person name="Liu C."/>
        </authorList>
    </citation>
    <scope>NUCLEOTIDE SEQUENCE [LARGE SCALE GENOMIC DNA]</scope>
    <source>
        <strain evidence="1 2">8-P5</strain>
    </source>
</reference>
<dbReference type="EMBL" id="RAYI01000057">
    <property type="protein sequence ID" value="RLT72166.1"/>
    <property type="molecule type" value="Genomic_DNA"/>
</dbReference>
<gene>
    <name evidence="1" type="ORF">D7V78_17275</name>
</gene>
<comment type="caution">
    <text evidence="1">The sequence shown here is derived from an EMBL/GenBank/DDBJ whole genome shotgun (WGS) entry which is preliminary data.</text>
</comment>
<evidence type="ECO:0000313" key="2">
    <source>
        <dbReference type="Proteomes" id="UP000278164"/>
    </source>
</evidence>
<dbReference type="OrthoDB" id="9771212at2"/>
<dbReference type="AlphaFoldDB" id="A0A3L7ZK59"/>
<dbReference type="Proteomes" id="UP000278164">
    <property type="component" value="Unassembled WGS sequence"/>
</dbReference>
<dbReference type="RefSeq" id="WP_121737228.1">
    <property type="nucleotide sequence ID" value="NZ_CP132899.1"/>
</dbReference>
<proteinExistence type="predicted"/>
<dbReference type="Pfam" id="PF08902">
    <property type="entry name" value="DUF1848"/>
    <property type="match status" value="1"/>
</dbReference>
<name>A0A3L7ZK59_PARDI</name>
<evidence type="ECO:0000313" key="1">
    <source>
        <dbReference type="EMBL" id="RLT72166.1"/>
    </source>
</evidence>
<sequence>MAWKKINIQRENGEWVDAQAPEIISASRSTDIPAFYADWFFHRLEIGYSAWRNPFNGANSYVSYKDTRFIVFWSKNPKPLLQHLTKLKSHSPQIECYIQYTLNDYVTEGLEKGVPPLDERIETFKTLVKKLGKGRVIWRFDPLILTDRISQDDLLCKINYIGDRLLGYTEKLVFSFADIGSYRKVKINLERNGINYHEWTETEMVDFARKLSELNKKWGYELTTCGEKPDYKRFGIVPNHCVDDNLMIRFAWKDSVLMKVLGVEVKTIDNGLFGNPEIPTNAIMLDAGHYAIKKKDNVDKGQRELCGCKISKDIGQYDTCPHLCEYCYANTSKETACRNYRTSKESGLTSETITGK</sequence>
<dbReference type="InterPro" id="IPR014998">
    <property type="entry name" value="DUF1848"/>
</dbReference>